<dbReference type="Proteomes" id="UP001206692">
    <property type="component" value="Unassembled WGS sequence"/>
</dbReference>
<comment type="caution">
    <text evidence="10">The sequence shown here is derived from an EMBL/GenBank/DDBJ whole genome shotgun (WGS) entry which is preliminary data.</text>
</comment>
<dbReference type="SUPFAM" id="SSF64182">
    <property type="entry name" value="DHH phosphoesterases"/>
    <property type="match status" value="1"/>
</dbReference>
<protein>
    <recommendedName>
        <fullName evidence="2">Single-stranded-DNA-specific exonuclease RecJ</fullName>
    </recommendedName>
</protein>
<evidence type="ECO:0000259" key="8">
    <source>
        <dbReference type="Pfam" id="PF02272"/>
    </source>
</evidence>
<keyword evidence="4" id="KW-0378">Hydrolase</keyword>
<dbReference type="EMBL" id="JANGEW010000007">
    <property type="protein sequence ID" value="MCQ5342339.1"/>
    <property type="molecule type" value="Genomic_DNA"/>
</dbReference>
<proteinExistence type="inferred from homology"/>
<evidence type="ECO:0000256" key="5">
    <source>
        <dbReference type="ARBA" id="ARBA00022839"/>
    </source>
</evidence>
<dbReference type="InterPro" id="IPR041122">
    <property type="entry name" value="RecJ_OB"/>
</dbReference>
<name>A0ABT1SRA3_9FIRM</name>
<sequence length="658" mass="73112">MEKRWQFAPIEEGLTSALTEQLHISPILAQILANRGIADVEEGRHFLRDTLTDMADPFLMDGMETAVRRLKQAVEDKERIVIYGDYDVDGITSTSLVYSVLRDLGASPKFYIPERQSEGYGLNEEALQHLEHEADVLITVDCGISSYELVREFSPRLDIIITDHHEPPEAIPPALAVLNPKKPGCPYPFKELAGAGVAYVLCRALWQRCCDEDLAGYSDLSALGTIADLVPLVGENRIIVRQGLELMKKGQRTGLYALLRASGLADKEITAGRIAFTAAPRLNAAGRISHATKGVELLLETDAEKAAAAASELSELNAERQDIEHTIAKEAIAQIESQRRERDEVLIASHEDWHVGVIGIAASRLVEKYYRPALVITISDGIGKGSCRSITGFNMYEALQSAKDLLIQFGGHTMAAGFSIKAENIEGLRQRLLDYAAAHMTADDYIPLVHLDKELETQDVSLDMIAELASLEPYGMGNSRPVFSMRNLTVDEIRPIGRNKQHVRIVACGPHKTLLNGVAWSQPELCDAIVEGDLIDVAFQLERNDFNGTSSPQLVIQDVHVLNNEAVLNRTVMVDIYMALKKLLPEWGMPVWQVRRRMAASQADRYDVHTIYAAIVVLREIGVLKVRQDDDGPVYYFPILAGKMDLHMSPTYEMYCRE</sequence>
<dbReference type="NCBIfam" id="TIGR00644">
    <property type="entry name" value="recJ"/>
    <property type="match status" value="1"/>
</dbReference>
<reference evidence="10 11" key="1">
    <citation type="submission" date="2022-06" db="EMBL/GenBank/DDBJ databases">
        <title>Isolation of gut microbiota from human fecal samples.</title>
        <authorList>
            <person name="Pamer E.G."/>
            <person name="Barat B."/>
            <person name="Waligurski E."/>
            <person name="Medina S."/>
            <person name="Paddock L."/>
            <person name="Mostad J."/>
        </authorList>
    </citation>
    <scope>NUCLEOTIDE SEQUENCE [LARGE SCALE GENOMIC DNA]</scope>
    <source>
        <strain evidence="10 11">DFI.1.1</strain>
    </source>
</reference>
<evidence type="ECO:0000256" key="6">
    <source>
        <dbReference type="SAM" id="Coils"/>
    </source>
</evidence>
<evidence type="ECO:0000259" key="7">
    <source>
        <dbReference type="Pfam" id="PF01368"/>
    </source>
</evidence>
<dbReference type="GO" id="GO:0004527">
    <property type="term" value="F:exonuclease activity"/>
    <property type="evidence" value="ECO:0007669"/>
    <property type="project" value="UniProtKB-KW"/>
</dbReference>
<organism evidence="10 11">
    <name type="scientific">Megasphaera massiliensis</name>
    <dbReference type="NCBI Taxonomy" id="1232428"/>
    <lineage>
        <taxon>Bacteria</taxon>
        <taxon>Bacillati</taxon>
        <taxon>Bacillota</taxon>
        <taxon>Negativicutes</taxon>
        <taxon>Veillonellales</taxon>
        <taxon>Veillonellaceae</taxon>
        <taxon>Megasphaera</taxon>
    </lineage>
</organism>
<evidence type="ECO:0000256" key="3">
    <source>
        <dbReference type="ARBA" id="ARBA00022722"/>
    </source>
</evidence>
<dbReference type="Pfam" id="PF01368">
    <property type="entry name" value="DHH"/>
    <property type="match status" value="1"/>
</dbReference>
<dbReference type="InterPro" id="IPR004610">
    <property type="entry name" value="RecJ"/>
</dbReference>
<dbReference type="InterPro" id="IPR001667">
    <property type="entry name" value="DDH_dom"/>
</dbReference>
<dbReference type="InterPro" id="IPR038763">
    <property type="entry name" value="DHH_sf"/>
</dbReference>
<keyword evidence="6" id="KW-0175">Coiled coil</keyword>
<feature type="coiled-coil region" evidence="6">
    <location>
        <begin position="299"/>
        <end position="326"/>
    </location>
</feature>
<keyword evidence="3" id="KW-0540">Nuclease</keyword>
<comment type="similarity">
    <text evidence="1">Belongs to the RecJ family.</text>
</comment>
<feature type="domain" description="RecJ OB" evidence="9">
    <location>
        <begin position="452"/>
        <end position="558"/>
    </location>
</feature>
<evidence type="ECO:0000256" key="1">
    <source>
        <dbReference type="ARBA" id="ARBA00005915"/>
    </source>
</evidence>
<evidence type="ECO:0000256" key="4">
    <source>
        <dbReference type="ARBA" id="ARBA00022801"/>
    </source>
</evidence>
<dbReference type="PANTHER" id="PTHR30255">
    <property type="entry name" value="SINGLE-STRANDED-DNA-SPECIFIC EXONUCLEASE RECJ"/>
    <property type="match status" value="1"/>
</dbReference>
<evidence type="ECO:0000313" key="10">
    <source>
        <dbReference type="EMBL" id="MCQ5342339.1"/>
    </source>
</evidence>
<dbReference type="InterPro" id="IPR003156">
    <property type="entry name" value="DHHA1_dom"/>
</dbReference>
<keyword evidence="11" id="KW-1185">Reference proteome</keyword>
<dbReference type="InterPro" id="IPR051673">
    <property type="entry name" value="SSDNA_exonuclease_RecJ"/>
</dbReference>
<feature type="domain" description="DDH" evidence="7">
    <location>
        <begin position="79"/>
        <end position="224"/>
    </location>
</feature>
<dbReference type="Gene3D" id="3.10.310.30">
    <property type="match status" value="1"/>
</dbReference>
<evidence type="ECO:0000313" key="11">
    <source>
        <dbReference type="Proteomes" id="UP001206692"/>
    </source>
</evidence>
<gene>
    <name evidence="10" type="primary">recJ</name>
    <name evidence="10" type="ORF">NE675_04720</name>
</gene>
<dbReference type="PANTHER" id="PTHR30255:SF2">
    <property type="entry name" value="SINGLE-STRANDED-DNA-SPECIFIC EXONUCLEASE RECJ"/>
    <property type="match status" value="1"/>
</dbReference>
<dbReference type="RefSeq" id="WP_062411981.1">
    <property type="nucleotide sequence ID" value="NZ_JAJCIO010000004.1"/>
</dbReference>
<evidence type="ECO:0000259" key="9">
    <source>
        <dbReference type="Pfam" id="PF17768"/>
    </source>
</evidence>
<dbReference type="Pfam" id="PF02272">
    <property type="entry name" value="DHHA1"/>
    <property type="match status" value="1"/>
</dbReference>
<feature type="domain" description="DHHA1" evidence="8">
    <location>
        <begin position="344"/>
        <end position="436"/>
    </location>
</feature>
<keyword evidence="5 10" id="KW-0269">Exonuclease</keyword>
<accession>A0ABT1SRA3</accession>
<evidence type="ECO:0000256" key="2">
    <source>
        <dbReference type="ARBA" id="ARBA00019841"/>
    </source>
</evidence>
<dbReference type="Pfam" id="PF17768">
    <property type="entry name" value="RecJ_OB"/>
    <property type="match status" value="1"/>
</dbReference>
<dbReference type="Gene3D" id="3.90.1640.30">
    <property type="match status" value="1"/>
</dbReference>